<dbReference type="EMBL" id="CP012524">
    <property type="protein sequence ID" value="ALC41461.1"/>
    <property type="molecule type" value="Genomic_DNA"/>
</dbReference>
<protein>
    <submittedName>
        <fullName evidence="6">CG1868</fullName>
    </submittedName>
</protein>
<evidence type="ECO:0000313" key="7">
    <source>
        <dbReference type="Proteomes" id="UP000494163"/>
    </source>
</evidence>
<feature type="coiled-coil region" evidence="4">
    <location>
        <begin position="810"/>
        <end position="837"/>
    </location>
</feature>
<dbReference type="PANTHER" id="PTHR46165:SF2">
    <property type="entry name" value="SET AND MYND DOMAIN-CONTAINING PROTEIN 4"/>
    <property type="match status" value="1"/>
</dbReference>
<evidence type="ECO:0000256" key="4">
    <source>
        <dbReference type="SAM" id="Coils"/>
    </source>
</evidence>
<dbReference type="InterPro" id="IPR011990">
    <property type="entry name" value="TPR-like_helical_dom_sf"/>
</dbReference>
<dbReference type="GO" id="GO:0005634">
    <property type="term" value="C:nucleus"/>
    <property type="evidence" value="ECO:0007669"/>
    <property type="project" value="TreeGrafter"/>
</dbReference>
<dbReference type="OrthoDB" id="62495at2759"/>
<keyword evidence="7" id="KW-1185">Reference proteome</keyword>
<dbReference type="GO" id="GO:0008276">
    <property type="term" value="F:protein methyltransferase activity"/>
    <property type="evidence" value="ECO:0007669"/>
    <property type="project" value="UniProtKB-ARBA"/>
</dbReference>
<gene>
    <name evidence="6" type="ORF">Dbus_chr2Rg1040</name>
</gene>
<dbReference type="Pfam" id="PF00856">
    <property type="entry name" value="SET"/>
    <property type="match status" value="2"/>
</dbReference>
<feature type="domain" description="SET" evidence="5">
    <location>
        <begin position="852"/>
        <end position="1159"/>
    </location>
</feature>
<accession>A0A0M5J2N6</accession>
<evidence type="ECO:0000256" key="1">
    <source>
        <dbReference type="ARBA" id="ARBA00022603"/>
    </source>
</evidence>
<dbReference type="GO" id="GO:0042826">
    <property type="term" value="F:histone deacetylase binding"/>
    <property type="evidence" value="ECO:0007669"/>
    <property type="project" value="TreeGrafter"/>
</dbReference>
<evidence type="ECO:0000256" key="2">
    <source>
        <dbReference type="ARBA" id="ARBA00022679"/>
    </source>
</evidence>
<evidence type="ECO:0000313" key="6">
    <source>
        <dbReference type="EMBL" id="ALC41461.1"/>
    </source>
</evidence>
<keyword evidence="3" id="KW-0949">S-adenosyl-L-methionine</keyword>
<dbReference type="STRING" id="30019.A0A0M5J2N6"/>
<evidence type="ECO:0000256" key="3">
    <source>
        <dbReference type="ARBA" id="ARBA00022691"/>
    </source>
</evidence>
<dbReference type="SUPFAM" id="SSF48452">
    <property type="entry name" value="TPR-like"/>
    <property type="match status" value="2"/>
</dbReference>
<dbReference type="PANTHER" id="PTHR46165">
    <property type="entry name" value="SET AND MYND DOMAIN-CONTAINING PROTEIN 4"/>
    <property type="match status" value="1"/>
</dbReference>
<keyword evidence="2" id="KW-0808">Transferase</keyword>
<dbReference type="InterPro" id="IPR052097">
    <property type="entry name" value="SET-MYND_domain_protein"/>
</dbReference>
<proteinExistence type="predicted"/>
<organism evidence="6 7">
    <name type="scientific">Drosophila busckii</name>
    <name type="common">Fruit fly</name>
    <dbReference type="NCBI Taxonomy" id="30019"/>
    <lineage>
        <taxon>Eukaryota</taxon>
        <taxon>Metazoa</taxon>
        <taxon>Ecdysozoa</taxon>
        <taxon>Arthropoda</taxon>
        <taxon>Hexapoda</taxon>
        <taxon>Insecta</taxon>
        <taxon>Pterygota</taxon>
        <taxon>Neoptera</taxon>
        <taxon>Endopterygota</taxon>
        <taxon>Diptera</taxon>
        <taxon>Brachycera</taxon>
        <taxon>Muscomorpha</taxon>
        <taxon>Ephydroidea</taxon>
        <taxon>Drosophilidae</taxon>
        <taxon>Drosophila</taxon>
    </lineage>
</organism>
<dbReference type="InterPro" id="IPR046341">
    <property type="entry name" value="SET_dom_sf"/>
</dbReference>
<dbReference type="Proteomes" id="UP000494163">
    <property type="component" value="Chromosome 2R"/>
</dbReference>
<evidence type="ECO:0000259" key="5">
    <source>
        <dbReference type="PROSITE" id="PS50280"/>
    </source>
</evidence>
<dbReference type="SUPFAM" id="SSF144232">
    <property type="entry name" value="HIT/MYND zinc finger-like"/>
    <property type="match status" value="1"/>
</dbReference>
<keyword evidence="4" id="KW-0175">Coiled coil</keyword>
<dbReference type="GO" id="GO:0005737">
    <property type="term" value="C:cytoplasm"/>
    <property type="evidence" value="ECO:0007669"/>
    <property type="project" value="TreeGrafter"/>
</dbReference>
<feature type="domain" description="SET" evidence="5">
    <location>
        <begin position="215"/>
        <end position="526"/>
    </location>
</feature>
<reference evidence="6 7" key="1">
    <citation type="submission" date="2015-08" db="EMBL/GenBank/DDBJ databases">
        <title>Ancestral chromatin configuration constrains chromatin evolution on differentiating sex chromosomes in Drosophila.</title>
        <authorList>
            <person name="Zhou Q."/>
            <person name="Bachtrog D."/>
        </authorList>
    </citation>
    <scope>NUCLEOTIDE SEQUENCE [LARGE SCALE GENOMIC DNA]</scope>
    <source>
        <tissue evidence="6">Whole larvae</tissue>
    </source>
</reference>
<name>A0A0M5J2N6_DROBS</name>
<dbReference type="GO" id="GO:0008757">
    <property type="term" value="F:S-adenosylmethionine-dependent methyltransferase activity"/>
    <property type="evidence" value="ECO:0007669"/>
    <property type="project" value="UniProtKB-ARBA"/>
</dbReference>
<dbReference type="PROSITE" id="PS50280">
    <property type="entry name" value="SET"/>
    <property type="match status" value="2"/>
</dbReference>
<dbReference type="GO" id="GO:0032259">
    <property type="term" value="P:methylation"/>
    <property type="evidence" value="ECO:0007669"/>
    <property type="project" value="UniProtKB-KW"/>
</dbReference>
<dbReference type="Gene3D" id="2.170.270.10">
    <property type="entry name" value="SET domain"/>
    <property type="match status" value="2"/>
</dbReference>
<keyword evidence="1" id="KW-0489">Methyltransferase</keyword>
<dbReference type="OMA" id="CASKMGD"/>
<dbReference type="InterPro" id="IPR001214">
    <property type="entry name" value="SET_dom"/>
</dbReference>
<dbReference type="SMR" id="A0A0M5J2N6"/>
<dbReference type="CDD" id="cd20071">
    <property type="entry name" value="SET_SMYD"/>
    <property type="match status" value="1"/>
</dbReference>
<sequence>MDALSNVLNKQSYLLAFPGDAVHQNELVTFQLIHSLPDKQARCFKKLTLEFLETCQQPHEVEKYAQRSRALREQGNRIFNDKTTNPLASQSERLLGACELYTKAILEAENAFEELCLGYANRGMALQEFGYYQQAYDDCASALEFGYPKKNQHKLIMRQAFCASKMGDFENLAEHINFLDEMKLNESFSQQLEQLKKEVPSKQSNPALNKAQTTSDTIIKKHKVVKGVGIRGRYLVATESIMKGELLIKEPALCFVPTSEIQICQQCACTLMCTPIPCPLCHQRTVYCSRRCRQLHADIHRFECAAYKMGLVEILGVSYLALRLVIVNMPQWLGHLAKRANANTQQLWESLMEMTDEEQDPQWMHMSMTSHLNKLPATDSIRTYHTLCANLLQTLLYKSTNFYDQLLDCTSASAEDWHVVLGALILRSAGQLLVNACAVPVVMPDLERSEFAMLQTTLWTRPYHLKRGALHKFEKLIVAMCMNLPNLSMANHACTSSICIKYDGPAVSCYAMHDIKEGEEIFNCYTVDCRNTMLCEREKELKKNYNFRCRCTKCLRVQPDEDYLTFHRYRCRNPRCFSTYVPKQTPKMENLCWWLSEEATMSLYCTVCGELQSLYEYNQFLDLIDRCKEIQIRRQLYKIFNELNYLLAYNSLKLSIAKEIVKSCFAAQDDKRQREFNKLTLQFLEDCKQPHEVENYAQRSRQLREQGNQIFNTKTTNPKANQSERLLGACKLYTKAIMEAENAFEELCLGYANRGMALLEYGYYQQAYDDCASAMEFGYPKKNQGKLIMRQAICASKMGDFKKLAEHMSCLDKMELNENFSQQLEQLKQQLPSQQSKPTLNEAQTANDAIAKRHKVVQEAGTKGRYLVATEEIKKGELVIKEQASCFSPTSMTPICQQCASSLMCAPIPCPECHQRVVYCSRRCRQLHATIHSYECGLYSRDLMDSCIINLSLRSVLVHMPEWLRHLSTLPNANAQQLWQSLMELAAGKHSRDDDDDPQHMGLAMIKHLKKSEEERIFALRANCLQVYLFKYTNFYEQLLSSTAASKEHWHVVLAALIFRCVAQLRKNFVFYTCVHSIVEGKELALLQPGFWHQPYHLKRGCLHLFSDVDFNISSYVPQLGLCNHSCEGSMHIKIDGGVANCFAMHNIKVNEELTYCYGDKANCLPWYSRQERLKEVYGFNCRCKRCMQAQPDEEYFSFHRYRCLNTRCQRIYVPDPFQHIKHLSWWDQPVPVVIYCTVCRQPQPMDRYVQFSLPGMYLPEKRRKLYEAFNELDNWLLDYHSLKQCLARKLILYCFILQQAGCPLNKEDYIQLTRIIKFLMKGTEVQMGINSVQYITNMVFLWDFIALGKYKCSKQDMQPMLATLKYLSSEQQKIFMNYYNDFIEQQLLQ</sequence>
<dbReference type="SUPFAM" id="SSF82199">
    <property type="entry name" value="SET domain"/>
    <property type="match status" value="2"/>
</dbReference>
<dbReference type="Gene3D" id="1.25.40.10">
    <property type="entry name" value="Tetratricopeptide repeat domain"/>
    <property type="match status" value="2"/>
</dbReference>
<dbReference type="GO" id="GO:0008170">
    <property type="term" value="F:N-methyltransferase activity"/>
    <property type="evidence" value="ECO:0007669"/>
    <property type="project" value="UniProtKB-ARBA"/>
</dbReference>